<keyword evidence="2" id="KW-0808">Transferase</keyword>
<evidence type="ECO:0000313" key="3">
    <source>
        <dbReference type="Proteomes" id="UP000198881"/>
    </source>
</evidence>
<organism evidence="2 3">
    <name type="scientific">Micrococcus terreus</name>
    <dbReference type="NCBI Taxonomy" id="574650"/>
    <lineage>
        <taxon>Bacteria</taxon>
        <taxon>Bacillati</taxon>
        <taxon>Actinomycetota</taxon>
        <taxon>Actinomycetes</taxon>
        <taxon>Micrococcales</taxon>
        <taxon>Micrococcaceae</taxon>
        <taxon>Micrococcus</taxon>
    </lineage>
</organism>
<dbReference type="EMBL" id="FPCG01000003">
    <property type="protein sequence ID" value="SFV22229.1"/>
    <property type="molecule type" value="Genomic_DNA"/>
</dbReference>
<sequence length="409" mass="44489">MVRADLAAAGVRLNAYAEALLDRPEFGTESPEPQTVEVVLRSVSELGLTDGGTLPEVFAAAASAGLRLCPLTTGPALRLALLDQESAPDSVLSTGRAPTGSIHVASAPVSEDHEVPKGFYLRVIDGVPWLRGYRCDDVHVHAPDVVFAFARHSAPVTAHSTSGNPVGAAMDDLEDFVPSANQRVDPDVYEIENRAMDREQTLWTELRRQSDWRDRVILDLGCGSGYWLPHYGDAQQVIGVEPDPTLIAFAEQRPGEAVVLRGSAEHIPLADASVDVVHARFAYFFPHPRFDPSAGLREVGRVLREGGTLVVIDNDTETGEFAELLRRSAAAAAQGQDTYARQWWASQGADTTEVMSSWTFDTREDLEAVLHLEFPVELADSWLADHPETTALTYGYLVHRWTTPSGASA</sequence>
<dbReference type="GO" id="GO:0008757">
    <property type="term" value="F:S-adenosylmethionine-dependent methyltransferase activity"/>
    <property type="evidence" value="ECO:0007669"/>
    <property type="project" value="InterPro"/>
</dbReference>
<keyword evidence="3" id="KW-1185">Reference proteome</keyword>
<dbReference type="CDD" id="cd02440">
    <property type="entry name" value="AdoMet_MTases"/>
    <property type="match status" value="1"/>
</dbReference>
<dbReference type="InterPro" id="IPR029063">
    <property type="entry name" value="SAM-dependent_MTases_sf"/>
</dbReference>
<dbReference type="PANTHER" id="PTHR42912">
    <property type="entry name" value="METHYLTRANSFERASE"/>
    <property type="match status" value="1"/>
</dbReference>
<dbReference type="AlphaFoldDB" id="A0A1I7MK50"/>
<proteinExistence type="predicted"/>
<dbReference type="Pfam" id="PF08241">
    <property type="entry name" value="Methyltransf_11"/>
    <property type="match status" value="1"/>
</dbReference>
<dbReference type="STRING" id="574650.SAMN04487966_103267"/>
<dbReference type="InterPro" id="IPR050508">
    <property type="entry name" value="Methyltransf_Superfamily"/>
</dbReference>
<dbReference type="GO" id="GO:0032259">
    <property type="term" value="P:methylation"/>
    <property type="evidence" value="ECO:0007669"/>
    <property type="project" value="UniProtKB-KW"/>
</dbReference>
<name>A0A1I7MK50_9MICC</name>
<dbReference type="Proteomes" id="UP000198881">
    <property type="component" value="Unassembled WGS sequence"/>
</dbReference>
<dbReference type="RefSeq" id="WP_245760622.1">
    <property type="nucleotide sequence ID" value="NZ_FPCG01000003.1"/>
</dbReference>
<keyword evidence="2" id="KW-0489">Methyltransferase</keyword>
<dbReference type="InterPro" id="IPR013216">
    <property type="entry name" value="Methyltransf_11"/>
</dbReference>
<protein>
    <submittedName>
        <fullName evidence="2">Methyltransferase domain-containing protein</fullName>
    </submittedName>
</protein>
<reference evidence="2 3" key="1">
    <citation type="submission" date="2016-10" db="EMBL/GenBank/DDBJ databases">
        <authorList>
            <person name="de Groot N.N."/>
        </authorList>
    </citation>
    <scope>NUCLEOTIDE SEQUENCE [LARGE SCALE GENOMIC DNA]</scope>
    <source>
        <strain evidence="2 3">CGMCC 1.7054</strain>
    </source>
</reference>
<accession>A0A1I7MK50</accession>
<dbReference type="Gene3D" id="3.40.50.150">
    <property type="entry name" value="Vaccinia Virus protein VP39"/>
    <property type="match status" value="1"/>
</dbReference>
<evidence type="ECO:0000313" key="2">
    <source>
        <dbReference type="EMBL" id="SFV22229.1"/>
    </source>
</evidence>
<gene>
    <name evidence="2" type="ORF">SAMN04487966_103267</name>
</gene>
<dbReference type="SUPFAM" id="SSF53335">
    <property type="entry name" value="S-adenosyl-L-methionine-dependent methyltransferases"/>
    <property type="match status" value="1"/>
</dbReference>
<feature type="domain" description="Methyltransferase type 11" evidence="1">
    <location>
        <begin position="218"/>
        <end position="311"/>
    </location>
</feature>
<evidence type="ECO:0000259" key="1">
    <source>
        <dbReference type="Pfam" id="PF08241"/>
    </source>
</evidence>